<proteinExistence type="predicted"/>
<protein>
    <submittedName>
        <fullName evidence="1">Uncharacterized protein</fullName>
    </submittedName>
</protein>
<name>W2SZP0_NECAM</name>
<evidence type="ECO:0000313" key="1">
    <source>
        <dbReference type="EMBL" id="ETN74192.1"/>
    </source>
</evidence>
<keyword evidence="2" id="KW-1185">Reference proteome</keyword>
<dbReference type="Proteomes" id="UP000053676">
    <property type="component" value="Unassembled WGS sequence"/>
</dbReference>
<evidence type="ECO:0000313" key="2">
    <source>
        <dbReference type="Proteomes" id="UP000053676"/>
    </source>
</evidence>
<accession>W2SZP0</accession>
<reference evidence="2" key="1">
    <citation type="journal article" date="2014" name="Nat. Genet.">
        <title>Genome of the human hookworm Necator americanus.</title>
        <authorList>
            <person name="Tang Y.T."/>
            <person name="Gao X."/>
            <person name="Rosa B.A."/>
            <person name="Abubucker S."/>
            <person name="Hallsworth-Pepin K."/>
            <person name="Martin J."/>
            <person name="Tyagi R."/>
            <person name="Heizer E."/>
            <person name="Zhang X."/>
            <person name="Bhonagiri-Palsikar V."/>
            <person name="Minx P."/>
            <person name="Warren W.C."/>
            <person name="Wang Q."/>
            <person name="Zhan B."/>
            <person name="Hotez P.J."/>
            <person name="Sternberg P.W."/>
            <person name="Dougall A."/>
            <person name="Gaze S.T."/>
            <person name="Mulvenna J."/>
            <person name="Sotillo J."/>
            <person name="Ranganathan S."/>
            <person name="Rabelo E.M."/>
            <person name="Wilson R.K."/>
            <person name="Felgner P.L."/>
            <person name="Bethony J."/>
            <person name="Hawdon J.M."/>
            <person name="Gasser R.B."/>
            <person name="Loukas A."/>
            <person name="Mitreva M."/>
        </authorList>
    </citation>
    <scope>NUCLEOTIDE SEQUENCE [LARGE SCALE GENOMIC DNA]</scope>
</reference>
<dbReference type="AlphaFoldDB" id="W2SZP0"/>
<organism evidence="1 2">
    <name type="scientific">Necator americanus</name>
    <name type="common">Human hookworm</name>
    <dbReference type="NCBI Taxonomy" id="51031"/>
    <lineage>
        <taxon>Eukaryota</taxon>
        <taxon>Metazoa</taxon>
        <taxon>Ecdysozoa</taxon>
        <taxon>Nematoda</taxon>
        <taxon>Chromadorea</taxon>
        <taxon>Rhabditida</taxon>
        <taxon>Rhabditina</taxon>
        <taxon>Rhabditomorpha</taxon>
        <taxon>Strongyloidea</taxon>
        <taxon>Ancylostomatidae</taxon>
        <taxon>Bunostominae</taxon>
        <taxon>Necator</taxon>
    </lineage>
</organism>
<dbReference type="EMBL" id="KI660379">
    <property type="protein sequence ID" value="ETN74192.1"/>
    <property type="molecule type" value="Genomic_DNA"/>
</dbReference>
<dbReference type="CTD" id="25353164"/>
<dbReference type="KEGG" id="nai:NECAME_13136"/>
<dbReference type="GeneID" id="25353164"/>
<sequence>MVFGVRGDFQQVHPQYRKRTAHRHHRSILPWIRIAFPSPVGWNLCLENPNQVHTEQEDHCPRVRLSISDLVIFIVVLSFVTDIGKLVF</sequence>
<gene>
    <name evidence="1" type="ORF">NECAME_13136</name>
</gene>